<dbReference type="Proteomes" id="UP000525078">
    <property type="component" value="Unassembled WGS sequence"/>
</dbReference>
<comment type="similarity">
    <text evidence="4">Belongs to the iron/ascorbate-dependent oxidoreductase family.</text>
</comment>
<keyword evidence="4" id="KW-0560">Oxidoreductase</keyword>
<name>A0A7J6I233_CANSA</name>
<dbReference type="EMBL" id="JAATIQ010000012">
    <property type="protein sequence ID" value="KAF4401614.1"/>
    <property type="molecule type" value="Genomic_DNA"/>
</dbReference>
<dbReference type="Proteomes" id="UP000583929">
    <property type="component" value="Unassembled WGS sequence"/>
</dbReference>
<accession>A0A7J6I233</accession>
<evidence type="ECO:0000256" key="2">
    <source>
        <dbReference type="ARBA" id="ARBA00022896"/>
    </source>
</evidence>
<keyword evidence="9" id="KW-1185">Reference proteome</keyword>
<organism evidence="7 9">
    <name type="scientific">Cannabis sativa</name>
    <name type="common">Hemp</name>
    <name type="synonym">Marijuana</name>
    <dbReference type="NCBI Taxonomy" id="3483"/>
    <lineage>
        <taxon>Eukaryota</taxon>
        <taxon>Viridiplantae</taxon>
        <taxon>Streptophyta</taxon>
        <taxon>Embryophyta</taxon>
        <taxon>Tracheophyta</taxon>
        <taxon>Spermatophyta</taxon>
        <taxon>Magnoliopsida</taxon>
        <taxon>eudicotyledons</taxon>
        <taxon>Gunneridae</taxon>
        <taxon>Pentapetalae</taxon>
        <taxon>rosids</taxon>
        <taxon>fabids</taxon>
        <taxon>Rosales</taxon>
        <taxon>Cannabaceae</taxon>
        <taxon>Cannabis</taxon>
    </lineage>
</organism>
<dbReference type="PROSITE" id="PS51471">
    <property type="entry name" value="FE2OG_OXY"/>
    <property type="match status" value="1"/>
</dbReference>
<dbReference type="InterPro" id="IPR044861">
    <property type="entry name" value="IPNS-like_FE2OG_OXY"/>
</dbReference>
<reference evidence="8 9" key="1">
    <citation type="journal article" date="2020" name="bioRxiv">
        <title>Sequence and annotation of 42 cannabis genomes reveals extensive copy number variation in cannabinoid synthesis and pathogen resistance genes.</title>
        <authorList>
            <person name="Mckernan K.J."/>
            <person name="Helbert Y."/>
            <person name="Kane L.T."/>
            <person name="Ebling H."/>
            <person name="Zhang L."/>
            <person name="Liu B."/>
            <person name="Eaton Z."/>
            <person name="Mclaughlin S."/>
            <person name="Kingan S."/>
            <person name="Baybayan P."/>
            <person name="Concepcion G."/>
            <person name="Jordan M."/>
            <person name="Riva A."/>
            <person name="Barbazuk W."/>
            <person name="Harkins T."/>
        </authorList>
    </citation>
    <scope>NUCLEOTIDE SEQUENCE [LARGE SCALE GENOMIC DNA]</scope>
    <source>
        <strain evidence="8 9">cv. Jamaican Lion 4</strain>
        <strain evidence="7">Father</strain>
        <strain evidence="6">Mother</strain>
        <tissue evidence="7">Leaf</tissue>
    </source>
</reference>
<dbReference type="SUPFAM" id="SSF51197">
    <property type="entry name" value="Clavaminate synthase-like"/>
    <property type="match status" value="1"/>
</dbReference>
<keyword evidence="2" id="KW-0847">Vitamin C</keyword>
<sequence length="233" mass="26273">MEEKKKLWQNNPGDIEGFGDSFVFSEEQKLDWNDDLFLITLPLAFRKPHLFPNLPLLLRESLEIYSLELEKLAKDIISQMENVLGIKSKEISKLFEDGLQSMSINYYPPCPQPEQVIGVTPHSDAVGLTILLQINQVDGLQVKKDGVWIPVKPLPNTFIVNIGDHRAIVNSAQERLSLATFLNTNIDCTIGPVNSLITQENPGLYKTQGSKDYIKGIFSRELDGKSYVDVMKL</sequence>
<dbReference type="Gene3D" id="2.60.120.330">
    <property type="entry name" value="B-lactam Antibiotic, Isopenicillin N Synthase, Chain"/>
    <property type="match status" value="1"/>
</dbReference>
<dbReference type="GO" id="GO:0046872">
    <property type="term" value="F:metal ion binding"/>
    <property type="evidence" value="ECO:0007669"/>
    <property type="project" value="UniProtKB-KW"/>
</dbReference>
<dbReference type="AlphaFoldDB" id="A0A7J6I233"/>
<evidence type="ECO:0000256" key="4">
    <source>
        <dbReference type="RuleBase" id="RU003682"/>
    </source>
</evidence>
<dbReference type="InterPro" id="IPR050295">
    <property type="entry name" value="Plant_2OG-oxidoreductases"/>
</dbReference>
<comment type="caution">
    <text evidence="7">The sequence shown here is derived from an EMBL/GenBank/DDBJ whole genome shotgun (WGS) entry which is preliminary data.</text>
</comment>
<protein>
    <recommendedName>
        <fullName evidence="5">Fe2OG dioxygenase domain-containing protein</fullName>
    </recommendedName>
</protein>
<evidence type="ECO:0000313" key="8">
    <source>
        <dbReference type="Proteomes" id="UP000525078"/>
    </source>
</evidence>
<evidence type="ECO:0000256" key="3">
    <source>
        <dbReference type="ARBA" id="ARBA00023004"/>
    </source>
</evidence>
<dbReference type="PANTHER" id="PTHR47991">
    <property type="entry name" value="OXOGLUTARATE/IRON-DEPENDENT DIOXYGENASE"/>
    <property type="match status" value="1"/>
</dbReference>
<proteinExistence type="inferred from homology"/>
<evidence type="ECO:0000313" key="6">
    <source>
        <dbReference type="EMBL" id="KAF4360735.1"/>
    </source>
</evidence>
<dbReference type="InterPro" id="IPR005123">
    <property type="entry name" value="Oxoglu/Fe-dep_dioxygenase_dom"/>
</dbReference>
<keyword evidence="1 4" id="KW-0479">Metal-binding</keyword>
<dbReference type="Pfam" id="PF03171">
    <property type="entry name" value="2OG-FeII_Oxy"/>
    <property type="match status" value="1"/>
</dbReference>
<evidence type="ECO:0000313" key="9">
    <source>
        <dbReference type="Proteomes" id="UP000583929"/>
    </source>
</evidence>
<gene>
    <name evidence="6" type="ORF">F8388_016522</name>
    <name evidence="7" type="ORF">G4B88_001808</name>
</gene>
<dbReference type="InterPro" id="IPR027443">
    <property type="entry name" value="IPNS-like_sf"/>
</dbReference>
<evidence type="ECO:0000256" key="1">
    <source>
        <dbReference type="ARBA" id="ARBA00022723"/>
    </source>
</evidence>
<evidence type="ECO:0000313" key="7">
    <source>
        <dbReference type="EMBL" id="KAF4401614.1"/>
    </source>
</evidence>
<evidence type="ECO:0000259" key="5">
    <source>
        <dbReference type="PROSITE" id="PS51471"/>
    </source>
</evidence>
<feature type="domain" description="Fe2OG dioxygenase" evidence="5">
    <location>
        <begin position="98"/>
        <end position="184"/>
    </location>
</feature>
<dbReference type="GO" id="GO:0016491">
    <property type="term" value="F:oxidoreductase activity"/>
    <property type="evidence" value="ECO:0007669"/>
    <property type="project" value="UniProtKB-KW"/>
</dbReference>
<dbReference type="EMBL" id="JAATIP010000199">
    <property type="protein sequence ID" value="KAF4360735.1"/>
    <property type="molecule type" value="Genomic_DNA"/>
</dbReference>
<dbReference type="GO" id="GO:0031418">
    <property type="term" value="F:L-ascorbic acid binding"/>
    <property type="evidence" value="ECO:0007669"/>
    <property type="project" value="UniProtKB-KW"/>
</dbReference>
<keyword evidence="3 4" id="KW-0408">Iron</keyword>